<feature type="transmembrane region" description="Helical" evidence="7">
    <location>
        <begin position="12"/>
        <end position="36"/>
    </location>
</feature>
<feature type="domain" description="ABC transporter" evidence="8">
    <location>
        <begin position="324"/>
        <end position="548"/>
    </location>
</feature>
<feature type="transmembrane region" description="Helical" evidence="7">
    <location>
        <begin position="229"/>
        <end position="252"/>
    </location>
</feature>
<dbReference type="PROSITE" id="PS00211">
    <property type="entry name" value="ABC_TRANSPORTER_1"/>
    <property type="match status" value="1"/>
</dbReference>
<evidence type="ECO:0000256" key="3">
    <source>
        <dbReference type="ARBA" id="ARBA00022741"/>
    </source>
</evidence>
<evidence type="ECO:0000256" key="7">
    <source>
        <dbReference type="SAM" id="Phobius"/>
    </source>
</evidence>
<evidence type="ECO:0000256" key="4">
    <source>
        <dbReference type="ARBA" id="ARBA00022840"/>
    </source>
</evidence>
<dbReference type="Gene3D" id="3.40.50.300">
    <property type="entry name" value="P-loop containing nucleotide triphosphate hydrolases"/>
    <property type="match status" value="1"/>
</dbReference>
<dbReference type="KEGG" id="cyn:Cyan7425_0505"/>
<dbReference type="InterPro" id="IPR003439">
    <property type="entry name" value="ABC_transporter-like_ATP-bd"/>
</dbReference>
<dbReference type="GO" id="GO:0005886">
    <property type="term" value="C:plasma membrane"/>
    <property type="evidence" value="ECO:0007669"/>
    <property type="project" value="UniProtKB-SubCell"/>
</dbReference>
<protein>
    <submittedName>
        <fullName evidence="10">Cyclic peptide transporter</fullName>
    </submittedName>
</protein>
<feature type="transmembrane region" description="Helical" evidence="7">
    <location>
        <begin position="120"/>
        <end position="142"/>
    </location>
</feature>
<feature type="domain" description="ABC transmembrane type-1" evidence="9">
    <location>
        <begin position="13"/>
        <end position="289"/>
    </location>
</feature>
<evidence type="ECO:0000313" key="10">
    <source>
        <dbReference type="EMBL" id="ACL42896.1"/>
    </source>
</evidence>
<dbReference type="GO" id="GO:1904680">
    <property type="term" value="F:peptide transmembrane transporter activity"/>
    <property type="evidence" value="ECO:0007669"/>
    <property type="project" value="InterPro"/>
</dbReference>
<evidence type="ECO:0000256" key="5">
    <source>
        <dbReference type="ARBA" id="ARBA00022989"/>
    </source>
</evidence>
<gene>
    <name evidence="10" type="ordered locus">Cyan7425_0505</name>
</gene>
<dbReference type="GO" id="GO:0034040">
    <property type="term" value="F:ATPase-coupled lipid transmembrane transporter activity"/>
    <property type="evidence" value="ECO:0007669"/>
    <property type="project" value="TreeGrafter"/>
</dbReference>
<dbReference type="STRING" id="395961.Cyan7425_0505"/>
<dbReference type="GO" id="GO:0005524">
    <property type="term" value="F:ATP binding"/>
    <property type="evidence" value="ECO:0007669"/>
    <property type="project" value="UniProtKB-KW"/>
</dbReference>
<dbReference type="InterPro" id="IPR036640">
    <property type="entry name" value="ABC1_TM_sf"/>
</dbReference>
<dbReference type="SUPFAM" id="SSF90123">
    <property type="entry name" value="ABC transporter transmembrane region"/>
    <property type="match status" value="1"/>
</dbReference>
<dbReference type="Gene3D" id="1.20.1560.10">
    <property type="entry name" value="ABC transporter type 1, transmembrane domain"/>
    <property type="match status" value="1"/>
</dbReference>
<evidence type="ECO:0000256" key="2">
    <source>
        <dbReference type="ARBA" id="ARBA00022692"/>
    </source>
</evidence>
<dbReference type="GO" id="GO:0140359">
    <property type="term" value="F:ABC-type transporter activity"/>
    <property type="evidence" value="ECO:0007669"/>
    <property type="project" value="InterPro"/>
</dbReference>
<evidence type="ECO:0000259" key="9">
    <source>
        <dbReference type="PROSITE" id="PS50929"/>
    </source>
</evidence>
<dbReference type="PROSITE" id="PS50929">
    <property type="entry name" value="ABC_TM1F"/>
    <property type="match status" value="1"/>
</dbReference>
<proteinExistence type="predicted"/>
<feature type="transmembrane region" description="Helical" evidence="7">
    <location>
        <begin position="48"/>
        <end position="71"/>
    </location>
</feature>
<dbReference type="InterPro" id="IPR005898">
    <property type="entry name" value="Cyc_pep_transpt_SyrD/YojI"/>
</dbReference>
<dbReference type="SUPFAM" id="SSF52540">
    <property type="entry name" value="P-loop containing nucleoside triphosphate hydrolases"/>
    <property type="match status" value="1"/>
</dbReference>
<keyword evidence="4" id="KW-0067">ATP-binding</keyword>
<keyword evidence="3" id="KW-0547">Nucleotide-binding</keyword>
<dbReference type="GO" id="GO:0016887">
    <property type="term" value="F:ATP hydrolysis activity"/>
    <property type="evidence" value="ECO:0007669"/>
    <property type="project" value="InterPro"/>
</dbReference>
<dbReference type="HOGENOM" id="CLU_023671_2_1_3"/>
<reference evidence="10" key="1">
    <citation type="submission" date="2009-01" db="EMBL/GenBank/DDBJ databases">
        <title>Complete sequence of chromosome Cyanothece sp. PCC 7425.</title>
        <authorList>
            <consortium name="US DOE Joint Genome Institute"/>
            <person name="Lucas S."/>
            <person name="Copeland A."/>
            <person name="Lapidus A."/>
            <person name="Glavina del Rio T."/>
            <person name="Dalin E."/>
            <person name="Tice H."/>
            <person name="Bruce D."/>
            <person name="Goodwin L."/>
            <person name="Pitluck S."/>
            <person name="Sims D."/>
            <person name="Meineke L."/>
            <person name="Brettin T."/>
            <person name="Detter J.C."/>
            <person name="Han C."/>
            <person name="Larimer F."/>
            <person name="Land M."/>
            <person name="Hauser L."/>
            <person name="Kyrpides N."/>
            <person name="Ovchinnikova G."/>
            <person name="Liberton M."/>
            <person name="Stoeckel J."/>
            <person name="Banerjee A."/>
            <person name="Singh A."/>
            <person name="Page L."/>
            <person name="Sato H."/>
            <person name="Zhao L."/>
            <person name="Sherman L."/>
            <person name="Pakrasi H."/>
            <person name="Richardson P."/>
        </authorList>
    </citation>
    <scope>NUCLEOTIDE SEQUENCE</scope>
    <source>
        <strain evidence="10">PCC 7425</strain>
    </source>
</reference>
<dbReference type="CDD" id="cd03228">
    <property type="entry name" value="ABCC_MRP_Like"/>
    <property type="match status" value="1"/>
</dbReference>
<evidence type="ECO:0000256" key="6">
    <source>
        <dbReference type="ARBA" id="ARBA00023136"/>
    </source>
</evidence>
<dbReference type="PROSITE" id="PS50893">
    <property type="entry name" value="ABC_TRANSPORTER_2"/>
    <property type="match status" value="1"/>
</dbReference>
<dbReference type="Pfam" id="PF00664">
    <property type="entry name" value="ABC_membrane"/>
    <property type="match status" value="1"/>
</dbReference>
<dbReference type="InterPro" id="IPR027417">
    <property type="entry name" value="P-loop_NTPase"/>
</dbReference>
<dbReference type="InterPro" id="IPR003593">
    <property type="entry name" value="AAA+_ATPase"/>
</dbReference>
<keyword evidence="5 7" id="KW-1133">Transmembrane helix</keyword>
<comment type="subcellular location">
    <subcellularLocation>
        <location evidence="1">Cell membrane</location>
        <topology evidence="1">Multi-pass membrane protein</topology>
    </subcellularLocation>
</comment>
<dbReference type="InterPro" id="IPR039421">
    <property type="entry name" value="Type_1_exporter"/>
</dbReference>
<accession>B8HTX6</accession>
<organism evidence="10">
    <name type="scientific">Cyanothece sp. (strain PCC 7425 / ATCC 29141)</name>
    <dbReference type="NCBI Taxonomy" id="395961"/>
    <lineage>
        <taxon>Bacteria</taxon>
        <taxon>Bacillati</taxon>
        <taxon>Cyanobacteriota</taxon>
        <taxon>Cyanophyceae</taxon>
        <taxon>Gomontiellales</taxon>
        <taxon>Cyanothecaceae</taxon>
        <taxon>Cyanothece</taxon>
    </lineage>
</organism>
<dbReference type="Pfam" id="PF00005">
    <property type="entry name" value="ABC_tran"/>
    <property type="match status" value="1"/>
</dbReference>
<sequence>MGIIWLLVKTSRWTVIFAILSGIVSGGSAARLIALINTSIEHSKPLSLIAPFTGLVILALITGSLSQFLLIDLAQDSIYQLRLQLSQRILSAPLQQLEKLGANQLLAALTKDVENISNTVFVIPFLCIDAAVVAGCLVYLGWLSMVSFLVVFAFIIVASAAVNFLIAYVYRFIRLSRLEVDRLFQHFGSITDGIKELKLNAIRRQVFFEESLTVTATASKNYQKTALKMGALAMGSGQLLFFLLIGLLLFFIPQVLPGAKATLPAYILTLTYLYSPLQRLTQQLPLLANANVSINKIEEMGLSLAANAEMTEKQPSSLSTWKNLELRQVIHSYHNEEENHRFTVGPINLILQAGEIVFIVGGNGSGKSTLAKLITGLYIPDSGEIRLDGQPIVDHNREWYRQHFSAVFADFYLFDRLISSSDDGAINSTAMPVDLQAQKYLKQLELDRKVSIENNQFSTTALSQGQRKRLALLSAYLEDRSIYLFDEWAADQDPVFREIFYTQLLPELKQRGKTLLVISHDDHFFHLADRIIKLDYGQIESDQHPAYS</sequence>
<evidence type="ECO:0000256" key="1">
    <source>
        <dbReference type="ARBA" id="ARBA00004651"/>
    </source>
</evidence>
<dbReference type="eggNOG" id="COG4615">
    <property type="taxonomic scope" value="Bacteria"/>
</dbReference>
<evidence type="ECO:0000259" key="8">
    <source>
        <dbReference type="PROSITE" id="PS50893"/>
    </source>
</evidence>
<keyword evidence="2 7" id="KW-0812">Transmembrane</keyword>
<name>B8HTX6_CYAP4</name>
<dbReference type="InterPro" id="IPR017871">
    <property type="entry name" value="ABC_transporter-like_CS"/>
</dbReference>
<dbReference type="GO" id="GO:0015833">
    <property type="term" value="P:peptide transport"/>
    <property type="evidence" value="ECO:0007669"/>
    <property type="project" value="InterPro"/>
</dbReference>
<dbReference type="OrthoDB" id="846150at2"/>
<keyword evidence="6 7" id="KW-0472">Membrane</keyword>
<feature type="transmembrane region" description="Helical" evidence="7">
    <location>
        <begin position="148"/>
        <end position="170"/>
    </location>
</feature>
<dbReference type="AlphaFoldDB" id="B8HTX6"/>
<dbReference type="InterPro" id="IPR011527">
    <property type="entry name" value="ABC1_TM_dom"/>
</dbReference>
<dbReference type="PANTHER" id="PTHR24221">
    <property type="entry name" value="ATP-BINDING CASSETTE SUB-FAMILY B"/>
    <property type="match status" value="1"/>
</dbReference>
<dbReference type="PANTHER" id="PTHR24221:SF654">
    <property type="entry name" value="ATP-BINDING CASSETTE SUB-FAMILY B MEMBER 6"/>
    <property type="match status" value="1"/>
</dbReference>
<dbReference type="SMART" id="SM00382">
    <property type="entry name" value="AAA"/>
    <property type="match status" value="1"/>
</dbReference>
<dbReference type="EMBL" id="CP001344">
    <property type="protein sequence ID" value="ACL42896.1"/>
    <property type="molecule type" value="Genomic_DNA"/>
</dbReference>
<dbReference type="NCBIfam" id="TIGR01194">
    <property type="entry name" value="cyc_pep_trnsptr"/>
    <property type="match status" value="1"/>
</dbReference>